<dbReference type="InterPro" id="IPR021136">
    <property type="entry name" value="Flagellar_hook_control-like_C"/>
</dbReference>
<keyword evidence="3" id="KW-0966">Cell projection</keyword>
<feature type="compositionally biased region" description="Low complexity" evidence="1">
    <location>
        <begin position="37"/>
        <end position="77"/>
    </location>
</feature>
<dbReference type="EMBL" id="LT670844">
    <property type="protein sequence ID" value="SHL27072.1"/>
    <property type="molecule type" value="Genomic_DNA"/>
</dbReference>
<sequence length="555" mass="53378">MFSVTSDLAASVSVPTTPPKSVRSDQSRATDSFGALVDSNAAADVSNSSTAPAAQQPHAAPQQSPSPRPSNDNSAPADNSGSRDKAASDQSAGNNSGNSGGATTGPGSDAGANANASQPAATKSGTTKSDTTKSTDKPASGANSTADSSTAPAVVAQPLSITTPNPVAVTIAVAIPTSGTPGATPASGSGSATAPLAIAAAAIAASSQAAPASTSSAQTKIDANAAAAASTTAATATNPDAAAAAKIAVQAAAGEAIAKPVKPQLTPTGATDVATTIAATAPVAPKTTSTKAAVATPAKGATSGTSDATSGTSDSSATAAPADRGNVASQQAAAAKPEAGNGLAAKPDASAGAALTTPAPVTARDHSTVAATANAPTGSSDAGGQVTGAFQPQPGTAATPLAPTGPLSVTAATNAPVPLSGLAVQIAASVKSGKSSFEIRLDPADLGRIDVRINVDTNGNVTSHLTVEKPETLSMLRQDAPQLQQALDDAGFKTGDGGLQFSLRDQSFSGQNGGNDTPRNAQRLVITDDVTIPATVAGQSYGRMLGSSSGVDIRV</sequence>
<evidence type="ECO:0000259" key="2">
    <source>
        <dbReference type="Pfam" id="PF02120"/>
    </source>
</evidence>
<name>A0A1M6Z9G7_9BRAD</name>
<gene>
    <name evidence="3" type="ORF">SAMN05444159_5480</name>
</gene>
<protein>
    <submittedName>
        <fullName evidence="3">Flagellar hook-length control protein FliK</fullName>
    </submittedName>
</protein>
<keyword evidence="3" id="KW-0969">Cilium</keyword>
<proteinExistence type="predicted"/>
<feature type="domain" description="Flagellar hook-length control protein-like C-terminal" evidence="2">
    <location>
        <begin position="425"/>
        <end position="505"/>
    </location>
</feature>
<dbReference type="CDD" id="cd17470">
    <property type="entry name" value="T3SS_Flik_C"/>
    <property type="match status" value="1"/>
</dbReference>
<dbReference type="OrthoDB" id="7203912at2"/>
<dbReference type="Pfam" id="PF02120">
    <property type="entry name" value="Flg_hook"/>
    <property type="match status" value="1"/>
</dbReference>
<feature type="compositionally biased region" description="Low complexity" evidence="1">
    <location>
        <begin position="88"/>
        <end position="97"/>
    </location>
</feature>
<evidence type="ECO:0000313" key="4">
    <source>
        <dbReference type="Proteomes" id="UP000189935"/>
    </source>
</evidence>
<organism evidence="3 4">
    <name type="scientific">Bradyrhizobium lablabi</name>
    <dbReference type="NCBI Taxonomy" id="722472"/>
    <lineage>
        <taxon>Bacteria</taxon>
        <taxon>Pseudomonadati</taxon>
        <taxon>Pseudomonadota</taxon>
        <taxon>Alphaproteobacteria</taxon>
        <taxon>Hyphomicrobiales</taxon>
        <taxon>Nitrobacteraceae</taxon>
        <taxon>Bradyrhizobium</taxon>
    </lineage>
</organism>
<dbReference type="AlphaFoldDB" id="A0A1M6Z9G7"/>
<feature type="region of interest" description="Disordered" evidence="1">
    <location>
        <begin position="283"/>
        <end position="351"/>
    </location>
</feature>
<keyword evidence="3" id="KW-0282">Flagellum</keyword>
<feature type="compositionally biased region" description="Low complexity" evidence="1">
    <location>
        <begin position="110"/>
        <end position="129"/>
    </location>
</feature>
<feature type="compositionally biased region" description="Low complexity" evidence="1">
    <location>
        <begin position="283"/>
        <end position="345"/>
    </location>
</feature>
<evidence type="ECO:0000313" key="3">
    <source>
        <dbReference type="EMBL" id="SHL27072.1"/>
    </source>
</evidence>
<feature type="compositionally biased region" description="Polar residues" evidence="1">
    <location>
        <begin position="373"/>
        <end position="396"/>
    </location>
</feature>
<feature type="region of interest" description="Disordered" evidence="1">
    <location>
        <begin position="373"/>
        <end position="402"/>
    </location>
</feature>
<reference evidence="3 4" key="1">
    <citation type="submission" date="2016-11" db="EMBL/GenBank/DDBJ databases">
        <authorList>
            <person name="Jaros S."/>
            <person name="Januszkiewicz K."/>
            <person name="Wedrychowicz H."/>
        </authorList>
    </citation>
    <scope>NUCLEOTIDE SEQUENCE [LARGE SCALE GENOMIC DNA]</scope>
    <source>
        <strain evidence="3 4">GAS499</strain>
    </source>
</reference>
<dbReference type="Proteomes" id="UP000189935">
    <property type="component" value="Chromosome I"/>
</dbReference>
<dbReference type="Gene3D" id="3.30.750.140">
    <property type="match status" value="1"/>
</dbReference>
<evidence type="ECO:0000256" key="1">
    <source>
        <dbReference type="SAM" id="MobiDB-lite"/>
    </source>
</evidence>
<feature type="compositionally biased region" description="Polar residues" evidence="1">
    <location>
        <begin position="141"/>
        <end position="151"/>
    </location>
</feature>
<feature type="region of interest" description="Disordered" evidence="1">
    <location>
        <begin position="1"/>
        <end position="152"/>
    </location>
</feature>
<accession>A0A1M6Z9G7</accession>
<dbReference type="InterPro" id="IPR038610">
    <property type="entry name" value="FliK-like_C_sf"/>
</dbReference>